<dbReference type="InterPro" id="IPR002192">
    <property type="entry name" value="PPDK_AMP/ATP-bd"/>
</dbReference>
<proteinExistence type="predicted"/>
<dbReference type="Gene3D" id="3.30.1490.20">
    <property type="entry name" value="ATP-grasp fold, A domain"/>
    <property type="match status" value="1"/>
</dbReference>
<dbReference type="GO" id="GO:0016301">
    <property type="term" value="F:kinase activity"/>
    <property type="evidence" value="ECO:0007669"/>
    <property type="project" value="InterPro"/>
</dbReference>
<dbReference type="SUPFAM" id="SSF56059">
    <property type="entry name" value="Glutathione synthetase ATP-binding domain-like"/>
    <property type="match status" value="1"/>
</dbReference>
<dbReference type="RefSeq" id="WP_059053578.1">
    <property type="nucleotide sequence ID" value="NZ_LOJF01000001.1"/>
</dbReference>
<dbReference type="STRING" id="1299998.AUL39_03305"/>
<dbReference type="Proteomes" id="UP000054078">
    <property type="component" value="Unassembled WGS sequence"/>
</dbReference>
<evidence type="ECO:0000313" key="2">
    <source>
        <dbReference type="EMBL" id="KUH59360.1"/>
    </source>
</evidence>
<name>A0A100YX76_TRASO</name>
<evidence type="ECO:0000313" key="3">
    <source>
        <dbReference type="Proteomes" id="UP000054078"/>
    </source>
</evidence>
<organism evidence="2 3">
    <name type="scientific">Tractidigestivibacter scatoligenes</name>
    <name type="common">Olsenella scatoligenes</name>
    <dbReference type="NCBI Taxonomy" id="1299998"/>
    <lineage>
        <taxon>Bacteria</taxon>
        <taxon>Bacillati</taxon>
        <taxon>Actinomycetota</taxon>
        <taxon>Coriobacteriia</taxon>
        <taxon>Coriobacteriales</taxon>
        <taxon>Atopobiaceae</taxon>
        <taxon>Tractidigestivibacter</taxon>
    </lineage>
</organism>
<dbReference type="OrthoDB" id="9812167at2"/>
<accession>A0A100YX76</accession>
<sequence>MAAFDRVPSGIDGLDEVLDSIRLGDNVVWQVSSLDEFRPIADAFVGRSVADGRNVIYLRFASHRRIIARGTPGVVEVDLDPRKGFETFTMQVHDVITREGPEAFYVFDSLSDLQVAWSADLTMGNFFRLTCPYLFSLDTVAYFPIIKGDHSFAAIAKIHDTTQVLIDVSPDEGGLFIHPLKVWRRYSPTMFLAHRLDLATGEVRALTSGVDTSRFYARMSDEMSGAADRDIDSWDRFFLQARASYQHGEDMRRACRKMCNMMMTRDPRMRALVQKYFSPTDYFDVRRRMVGTGMVGGKSCGMLLSRKIVEKNLPEVVGLLEPHDSFYVGTDVFYTFIVENDLWPLRIAQRGDGYLRVADSLAQGIENGTFPPEIEQGFRRVLDYFGQVPIIVRSSSCLEDAFGNAFAGKYDSVFLPNVGDPEQRLREFERAVKRVYASTMNPSALEYRRRNGLDTAEEEMALLVQRVSGSRYGDAYFMPTAAGIGYSRSAYRWLPDMDPSAGMLRLVMGLGTKAVDRTERDYPRLVSLDRPTATTMVADADRHRFCQRGCDLIDLAGSAFAEKPCTDIAPLMPASVRPMVMEHDREAERMLRERGQRREVTFASCAGLAGDRRFTTAMRKILRALQEAYDYAVDIEFTVNVDRASGEGAEPRFVINLLQCRPLQSFKGTGSVEVPAASGPVLLRAAEDTMGASMQASVDFVCVVDAAGYRACPHGKRPGVARAVGEAARKVREVTGATAVLLVPGRIGTSSPDLGVPVTFAEIAAFRAIVEYADAAHGFSPELSYGSHMFQDLVEQDILYCAALERGATVFDRSVLCDLPQVGLDAAAADPDIAACIRLYDARGRGLGLWHDLMSGKTLMAFA</sequence>
<gene>
    <name evidence="2" type="ORF">AUL39_03305</name>
</gene>
<feature type="domain" description="Pyruvate phosphate dikinase AMP/ATP-binding" evidence="1">
    <location>
        <begin position="294"/>
        <end position="666"/>
    </location>
</feature>
<comment type="caution">
    <text evidence="2">The sequence shown here is derived from an EMBL/GenBank/DDBJ whole genome shotgun (WGS) entry which is preliminary data.</text>
</comment>
<reference evidence="2 3" key="1">
    <citation type="submission" date="2015-12" db="EMBL/GenBank/DDBJ databases">
        <title>Draft Genome Sequence of Olsenella scatoligenes SK9K4T; a Producer of 3-Methylindole- (skatole) and 4-Methylphenol- (p-cresol) Isolated from Pig Feces.</title>
        <authorList>
            <person name="Li X."/>
            <person name="Borg B."/>
            <person name="Canibe N."/>
        </authorList>
    </citation>
    <scope>NUCLEOTIDE SEQUENCE [LARGE SCALE GENOMIC DNA]</scope>
    <source>
        <strain evidence="2 3">SK9K4</strain>
    </source>
</reference>
<dbReference type="GO" id="GO:0005524">
    <property type="term" value="F:ATP binding"/>
    <property type="evidence" value="ECO:0007669"/>
    <property type="project" value="InterPro"/>
</dbReference>
<dbReference type="AlphaFoldDB" id="A0A100YX76"/>
<dbReference type="EMBL" id="LOJF01000001">
    <property type="protein sequence ID" value="KUH59360.1"/>
    <property type="molecule type" value="Genomic_DNA"/>
</dbReference>
<dbReference type="InterPro" id="IPR013815">
    <property type="entry name" value="ATP_grasp_subdomain_1"/>
</dbReference>
<dbReference type="Pfam" id="PF01326">
    <property type="entry name" value="PPDK_N"/>
    <property type="match status" value="1"/>
</dbReference>
<protein>
    <recommendedName>
        <fullName evidence="1">Pyruvate phosphate dikinase AMP/ATP-binding domain-containing protein</fullName>
    </recommendedName>
</protein>
<evidence type="ECO:0000259" key="1">
    <source>
        <dbReference type="Pfam" id="PF01326"/>
    </source>
</evidence>
<keyword evidence="3" id="KW-1185">Reference proteome</keyword>